<proteinExistence type="predicted"/>
<keyword evidence="2" id="KW-1185">Reference proteome</keyword>
<name>A0ACC1CH07_9NEOP</name>
<comment type="caution">
    <text evidence="1">The sequence shown here is derived from an EMBL/GenBank/DDBJ whole genome shotgun (WGS) entry which is preliminary data.</text>
</comment>
<dbReference type="EMBL" id="CM034412">
    <property type="protein sequence ID" value="KAJ0170781.1"/>
    <property type="molecule type" value="Genomic_DNA"/>
</dbReference>
<evidence type="ECO:0000313" key="1">
    <source>
        <dbReference type="EMBL" id="KAJ0170781.1"/>
    </source>
</evidence>
<gene>
    <name evidence="1" type="ORF">K1T71_013553</name>
</gene>
<dbReference type="Proteomes" id="UP000824533">
    <property type="component" value="Linkage Group LG26"/>
</dbReference>
<sequence length="1378" mass="150726">MDNKSFLFAWCNKKSLTPSFDIRATGPKHRQRFLCEVRIDGISYVGAGNSTTKKEAQMNAARDFINYLVRNGDLEASEVPEDSRIKPDPEDNDANASAENGEQNQRPVFQQGMGPESMGPAYRAYGGQSQNFTYMDRMQQQKNVEEAEDLDVNASLHGNWTMENAKSKLHQFMQVNKINADYVYKAVGPDHTRSFCCEMTLFVRQLGRNVTGRETGSNKQTASKSCALSLVRQLYHLGVIEAFTGTLKKDRSGEGVMKPYPVAISPQLEERLEETLQELNIEPVDVTQAPTEEGEGQTGVTLLQVDRIKAIRDAKQTPGGVVSWSPPQANWNAWNGCNIDEGPLATATLDSISSDLEKSHRDISQNSQLYKDSLHEREQLPVYAMRSEIMEAINDNPVIIIRGNTGCGKTTQVCQFILDDYIASGQGAWANVCVTQPRRISAVSVAERVASERCEELGNSVGYSVRFESVLPRPYGSVLFCTVGVLLRKLEGGLRGVSHVLVDEVHERDADTDFALILLRDMAHTYADLRIILMSATVDTTLFTSYFGNCPVIEPRRRGASGEKTDQTYYPIHWLLSRMTTYDEPEEDLNKNCQLDERYSQGTVQSMQKLSEKDLSFELIEAILMYIRDLNTDGAVLVFLPGWNLIFALMKHLTRSRIFGDTSKYVILPLHSQIPRDDQKKVFITPPPGLIKVILSTNIAETSITINDVVYVIDSCKAKMKLFTSHNNMTSYATVWASRTNLEQRKGRAGRVRPGVCFTLCARARFEKLEEHLTAEMFRTPLHELALSIKLLRLGAIGHFLSKAPEPPPLDAVIEAEALLRELGCLDANDALTPLGTILAKLPIEPRLGKMMVLGFVLGVGDALTTMAANSTTFPEIFVVEGRRKLSMHQRALAGDRASDHVAMLNAFQMWEREHAKGEDAELSWCEWKGVQQTTLRVTSEAKYQLINILTTTIGFPEECCVAQRWCPTVEDPELDLVIALMCMGLYPNVCIHQGKRKVLTTEGKPALIHKTSVNCSNLEQKFPSPLFVFGEKVRTRAISCKQTTMVAPLHLLLFASRKVEWVDNVVRLDNWLNFDMSPKAAALVTALRPAVEAIVERAAASPDSALDFTPAEKKVISCIRDLCVVTAGDYKIRRDVNVPNFRPDGAKRGMRGWSASGPGGGGLFGSRGGFGGMQGGFGRSQSGFGGAKGRFGGTQSGFGGNQSEFGGKLSEFGGKQSGFGEKQSGYGGNQSGYGGNQSGYGGNQSGYGGNQSGFGGNQSGFGGNQSGFRGNQSGFGGNQSGFGGNQSGFDGNQTGFGGNQSGFGGNQSGFRGNQSGFGSNQSGFGGNQSGFGGNQGEGYGNNQNSYGNNGVSSNRGWARGNFGGRTRSGFRSNRGNF</sequence>
<evidence type="ECO:0000313" key="2">
    <source>
        <dbReference type="Proteomes" id="UP000824533"/>
    </source>
</evidence>
<accession>A0ACC1CH07</accession>
<reference evidence="1 2" key="1">
    <citation type="journal article" date="2021" name="Front. Genet.">
        <title>Chromosome-Level Genome Assembly Reveals Significant Gene Expansion in the Toll and IMD Signaling Pathways of Dendrolimus kikuchii.</title>
        <authorList>
            <person name="Zhou J."/>
            <person name="Wu P."/>
            <person name="Xiong Z."/>
            <person name="Liu N."/>
            <person name="Zhao N."/>
            <person name="Ji M."/>
            <person name="Qiu Y."/>
            <person name="Yang B."/>
        </authorList>
    </citation>
    <scope>NUCLEOTIDE SEQUENCE [LARGE SCALE GENOMIC DNA]</scope>
    <source>
        <strain evidence="1">Ann1</strain>
    </source>
</reference>
<organism evidence="1 2">
    <name type="scientific">Dendrolimus kikuchii</name>
    <dbReference type="NCBI Taxonomy" id="765133"/>
    <lineage>
        <taxon>Eukaryota</taxon>
        <taxon>Metazoa</taxon>
        <taxon>Ecdysozoa</taxon>
        <taxon>Arthropoda</taxon>
        <taxon>Hexapoda</taxon>
        <taxon>Insecta</taxon>
        <taxon>Pterygota</taxon>
        <taxon>Neoptera</taxon>
        <taxon>Endopterygota</taxon>
        <taxon>Lepidoptera</taxon>
        <taxon>Glossata</taxon>
        <taxon>Ditrysia</taxon>
        <taxon>Bombycoidea</taxon>
        <taxon>Lasiocampidae</taxon>
        <taxon>Dendrolimus</taxon>
    </lineage>
</organism>
<protein>
    <submittedName>
        <fullName evidence="1">Uncharacterized protein</fullName>
    </submittedName>
</protein>